<evidence type="ECO:0000313" key="15">
    <source>
        <dbReference type="Proteomes" id="UP000002630"/>
    </source>
</evidence>
<keyword evidence="7" id="KW-0547">Nucleotide-binding</keyword>
<organism evidence="14 15">
    <name type="scientific">Ectocarpus siliculosus</name>
    <name type="common">Brown alga</name>
    <name type="synonym">Conferva siliculosa</name>
    <dbReference type="NCBI Taxonomy" id="2880"/>
    <lineage>
        <taxon>Eukaryota</taxon>
        <taxon>Sar</taxon>
        <taxon>Stramenopiles</taxon>
        <taxon>Ochrophyta</taxon>
        <taxon>PX clade</taxon>
        <taxon>Phaeophyceae</taxon>
        <taxon>Ectocarpales</taxon>
        <taxon>Ectocarpaceae</taxon>
        <taxon>Ectocarpus</taxon>
    </lineage>
</organism>
<dbReference type="InParanoid" id="D8LTI2"/>
<evidence type="ECO:0000256" key="11">
    <source>
        <dbReference type="ARBA" id="ARBA00049295"/>
    </source>
</evidence>
<keyword evidence="6" id="KW-0479">Metal-binding</keyword>
<dbReference type="GO" id="GO:0046872">
    <property type="term" value="F:metal ion binding"/>
    <property type="evidence" value="ECO:0007669"/>
    <property type="project" value="UniProtKB-KW"/>
</dbReference>
<evidence type="ECO:0000256" key="2">
    <source>
        <dbReference type="ARBA" id="ARBA00004853"/>
    </source>
</evidence>
<feature type="region of interest" description="Disordered" evidence="12">
    <location>
        <begin position="1"/>
        <end position="24"/>
    </location>
</feature>
<evidence type="ECO:0000256" key="8">
    <source>
        <dbReference type="ARBA" id="ARBA00022801"/>
    </source>
</evidence>
<evidence type="ECO:0000256" key="7">
    <source>
        <dbReference type="ARBA" id="ARBA00022741"/>
    </source>
</evidence>
<dbReference type="PANTHER" id="PTHR21327">
    <property type="entry name" value="GTP CYCLOHYDROLASE II-RELATED"/>
    <property type="match status" value="1"/>
</dbReference>
<comment type="similarity">
    <text evidence="3">In the N-terminal section; belongs to the DHBP synthase family.</text>
</comment>
<dbReference type="CDD" id="cd00641">
    <property type="entry name" value="GTP_cyclohydro2"/>
    <property type="match status" value="1"/>
</dbReference>
<evidence type="ECO:0000256" key="4">
    <source>
        <dbReference type="ARBA" id="ARBA00012762"/>
    </source>
</evidence>
<dbReference type="PANTHER" id="PTHR21327:SF47">
    <property type="entry name" value="GTP CYCLOHYDROLASE II DOMAIN-CONTAINING PROTEIN"/>
    <property type="match status" value="1"/>
</dbReference>
<dbReference type="STRING" id="2880.D8LTI2"/>
<gene>
    <name evidence="14" type="ORF">Esi_0082_0032</name>
</gene>
<name>D8LTI2_ECTSI</name>
<dbReference type="EC" id="3.5.4.25" evidence="4"/>
<dbReference type="GO" id="GO:0005829">
    <property type="term" value="C:cytosol"/>
    <property type="evidence" value="ECO:0007669"/>
    <property type="project" value="TreeGrafter"/>
</dbReference>
<dbReference type="InterPro" id="IPR032677">
    <property type="entry name" value="GTP_cyclohydro_II"/>
</dbReference>
<accession>D8LTI2</accession>
<keyword evidence="15" id="KW-1185">Reference proteome</keyword>
<dbReference type="GO" id="GO:0009231">
    <property type="term" value="P:riboflavin biosynthetic process"/>
    <property type="evidence" value="ECO:0007669"/>
    <property type="project" value="UniProtKB-KW"/>
</dbReference>
<keyword evidence="9" id="KW-0862">Zinc</keyword>
<dbReference type="EMBL" id="FN649740">
    <property type="protein sequence ID" value="CBN78023.1"/>
    <property type="molecule type" value="Genomic_DNA"/>
</dbReference>
<dbReference type="GO" id="GO:0003935">
    <property type="term" value="F:GTP cyclohydrolase II activity"/>
    <property type="evidence" value="ECO:0007669"/>
    <property type="project" value="UniProtKB-EC"/>
</dbReference>
<dbReference type="Gene3D" id="3.40.50.10990">
    <property type="entry name" value="GTP cyclohydrolase II"/>
    <property type="match status" value="1"/>
</dbReference>
<comment type="pathway">
    <text evidence="2">Cofactor biosynthesis; riboflavin biosynthesis; 5-amino-6-(D-ribitylamino)uracil from GTP: step 1/4.</text>
</comment>
<dbReference type="EMBL" id="FN649056">
    <property type="protein sequence ID" value="CBN78023.1"/>
    <property type="molecule type" value="Genomic_DNA"/>
</dbReference>
<dbReference type="Proteomes" id="UP000002630">
    <property type="component" value="Linkage Group LG15"/>
</dbReference>
<evidence type="ECO:0000256" key="5">
    <source>
        <dbReference type="ARBA" id="ARBA00022619"/>
    </source>
</evidence>
<dbReference type="GO" id="GO:0008686">
    <property type="term" value="F:3,4-dihydroxy-2-butanone-4-phosphate synthase activity"/>
    <property type="evidence" value="ECO:0007669"/>
    <property type="project" value="TreeGrafter"/>
</dbReference>
<feature type="compositionally biased region" description="Polar residues" evidence="12">
    <location>
        <begin position="15"/>
        <end position="24"/>
    </location>
</feature>
<dbReference type="HAMAP" id="MF_00179">
    <property type="entry name" value="RibA"/>
    <property type="match status" value="1"/>
</dbReference>
<evidence type="ECO:0000256" key="1">
    <source>
        <dbReference type="ARBA" id="ARBA00001947"/>
    </source>
</evidence>
<dbReference type="InterPro" id="IPR036144">
    <property type="entry name" value="RibA-like_sf"/>
</dbReference>
<proteinExistence type="inferred from homology"/>
<keyword evidence="5" id="KW-0686">Riboflavin biosynthesis</keyword>
<keyword evidence="8" id="KW-0378">Hydrolase</keyword>
<protein>
    <recommendedName>
        <fullName evidence="4">GTP cyclohydrolase II</fullName>
        <ecNumber evidence="4">3.5.4.25</ecNumber>
    </recommendedName>
</protein>
<evidence type="ECO:0000313" key="14">
    <source>
        <dbReference type="EMBL" id="CBN78023.1"/>
    </source>
</evidence>
<sequence>MLSEGVIGDDEPREPSNQDLTSTTGGLGVASSLACAGVESSLHLFGGVFVGKAAEAYWTAILQLRRGDGSCFEDSQTGAARGDARRADGAIRGLKRKRAGAVAPSDATPRAPEGRAAAQAKAAGHGCTTFVSECSLPTEKGNFRLRAYRYADGVKTHEPVVMVAGNVRGRENVPVRVHDQCQTSEVLGSKRCDCREQLDLSLRYIQEHGGGAVIYLAQEGRGIGLANKVAAYALQDDGLDTVEANRQLGFGDDERSYECVEFILGDMEIKSVQLMTNNPFKIDWLRATGVKVEGRIPVEVPANEHNHGYLEAKASRMSHLINTL</sequence>
<comment type="catalytic activity">
    <reaction evidence="11">
        <text>GTP + 4 H2O = 2,5-diamino-6-hydroxy-4-(5-phosphoribosylamino)-pyrimidine + formate + 2 phosphate + 3 H(+)</text>
        <dbReference type="Rhea" id="RHEA:23704"/>
        <dbReference type="ChEBI" id="CHEBI:15377"/>
        <dbReference type="ChEBI" id="CHEBI:15378"/>
        <dbReference type="ChEBI" id="CHEBI:15740"/>
        <dbReference type="ChEBI" id="CHEBI:37565"/>
        <dbReference type="ChEBI" id="CHEBI:43474"/>
        <dbReference type="ChEBI" id="CHEBI:58614"/>
        <dbReference type="EC" id="3.5.4.25"/>
    </reaction>
</comment>
<dbReference type="AlphaFoldDB" id="D8LTI2"/>
<dbReference type="FunFam" id="3.40.50.10990:FF:000001">
    <property type="entry name" value="Riboflavin biosynthesis protein RibBA"/>
    <property type="match status" value="1"/>
</dbReference>
<reference evidence="14 15" key="1">
    <citation type="journal article" date="2010" name="Nature">
        <title>The Ectocarpus genome and the independent evolution of multicellularity in brown algae.</title>
        <authorList>
            <person name="Cock J.M."/>
            <person name="Sterck L."/>
            <person name="Rouze P."/>
            <person name="Scornet D."/>
            <person name="Allen A.E."/>
            <person name="Amoutzias G."/>
            <person name="Anthouard V."/>
            <person name="Artiguenave F."/>
            <person name="Aury J.M."/>
            <person name="Badger J.H."/>
            <person name="Beszteri B."/>
            <person name="Billiau K."/>
            <person name="Bonnet E."/>
            <person name="Bothwell J.H."/>
            <person name="Bowler C."/>
            <person name="Boyen C."/>
            <person name="Brownlee C."/>
            <person name="Carrano C.J."/>
            <person name="Charrier B."/>
            <person name="Cho G.Y."/>
            <person name="Coelho S.M."/>
            <person name="Collen J."/>
            <person name="Corre E."/>
            <person name="Da Silva C."/>
            <person name="Delage L."/>
            <person name="Delaroque N."/>
            <person name="Dittami S.M."/>
            <person name="Doulbeau S."/>
            <person name="Elias M."/>
            <person name="Farnham G."/>
            <person name="Gachon C.M."/>
            <person name="Gschloessl B."/>
            <person name="Heesch S."/>
            <person name="Jabbari K."/>
            <person name="Jubin C."/>
            <person name="Kawai H."/>
            <person name="Kimura K."/>
            <person name="Kloareg B."/>
            <person name="Kupper F.C."/>
            <person name="Lang D."/>
            <person name="Le Bail A."/>
            <person name="Leblanc C."/>
            <person name="Lerouge P."/>
            <person name="Lohr M."/>
            <person name="Lopez P.J."/>
            <person name="Martens C."/>
            <person name="Maumus F."/>
            <person name="Michel G."/>
            <person name="Miranda-Saavedra D."/>
            <person name="Morales J."/>
            <person name="Moreau H."/>
            <person name="Motomura T."/>
            <person name="Nagasato C."/>
            <person name="Napoli C.A."/>
            <person name="Nelson D.R."/>
            <person name="Nyvall-Collen P."/>
            <person name="Peters A.F."/>
            <person name="Pommier C."/>
            <person name="Potin P."/>
            <person name="Poulain J."/>
            <person name="Quesneville H."/>
            <person name="Read B."/>
            <person name="Rensing S.A."/>
            <person name="Ritter A."/>
            <person name="Rousvoal S."/>
            <person name="Samanta M."/>
            <person name="Samson G."/>
            <person name="Schroeder D.C."/>
            <person name="Segurens B."/>
            <person name="Strittmatter M."/>
            <person name="Tonon T."/>
            <person name="Tregear J.W."/>
            <person name="Valentin K."/>
            <person name="von Dassow P."/>
            <person name="Yamagishi T."/>
            <person name="Van de Peer Y."/>
            <person name="Wincker P."/>
        </authorList>
    </citation>
    <scope>NUCLEOTIDE SEQUENCE [LARGE SCALE GENOMIC DNA]</scope>
    <source>
        <strain evidence="15">Ec32 / CCAP1310/4</strain>
    </source>
</reference>
<dbReference type="SUPFAM" id="SSF142695">
    <property type="entry name" value="RibA-like"/>
    <property type="match status" value="1"/>
</dbReference>
<dbReference type="NCBIfam" id="NF001591">
    <property type="entry name" value="PRK00393.1"/>
    <property type="match status" value="1"/>
</dbReference>
<dbReference type="OrthoDB" id="60371at2759"/>
<evidence type="ECO:0000256" key="12">
    <source>
        <dbReference type="SAM" id="MobiDB-lite"/>
    </source>
</evidence>
<evidence type="ECO:0000256" key="3">
    <source>
        <dbReference type="ARBA" id="ARBA00005520"/>
    </source>
</evidence>
<dbReference type="Pfam" id="PF00925">
    <property type="entry name" value="GTP_cyclohydro2"/>
    <property type="match status" value="1"/>
</dbReference>
<dbReference type="InterPro" id="IPR000926">
    <property type="entry name" value="RibA"/>
</dbReference>
<dbReference type="GO" id="GO:0005525">
    <property type="term" value="F:GTP binding"/>
    <property type="evidence" value="ECO:0007669"/>
    <property type="project" value="UniProtKB-KW"/>
</dbReference>
<evidence type="ECO:0000256" key="10">
    <source>
        <dbReference type="ARBA" id="ARBA00023134"/>
    </source>
</evidence>
<comment type="cofactor">
    <cofactor evidence="1">
        <name>Zn(2+)</name>
        <dbReference type="ChEBI" id="CHEBI:29105"/>
    </cofactor>
</comment>
<feature type="domain" description="GTP cyclohydrolase II" evidence="13">
    <location>
        <begin position="132"/>
        <end position="297"/>
    </location>
</feature>
<evidence type="ECO:0000256" key="6">
    <source>
        <dbReference type="ARBA" id="ARBA00022723"/>
    </source>
</evidence>
<evidence type="ECO:0000259" key="13">
    <source>
        <dbReference type="Pfam" id="PF00925"/>
    </source>
</evidence>
<evidence type="ECO:0000256" key="9">
    <source>
        <dbReference type="ARBA" id="ARBA00022833"/>
    </source>
</evidence>
<keyword evidence="10" id="KW-0342">GTP-binding</keyword>
<dbReference type="eggNOG" id="KOG1284">
    <property type="taxonomic scope" value="Eukaryota"/>
</dbReference>